<evidence type="ECO:0000313" key="2">
    <source>
        <dbReference type="Proteomes" id="UP001652621"/>
    </source>
</evidence>
<accession>A0A1I8NJS4</accession>
<organism evidence="1">
    <name type="scientific">Musca domestica</name>
    <name type="common">House fly</name>
    <dbReference type="NCBI Taxonomy" id="7370"/>
    <lineage>
        <taxon>Eukaryota</taxon>
        <taxon>Metazoa</taxon>
        <taxon>Ecdysozoa</taxon>
        <taxon>Arthropoda</taxon>
        <taxon>Hexapoda</taxon>
        <taxon>Insecta</taxon>
        <taxon>Pterygota</taxon>
        <taxon>Neoptera</taxon>
        <taxon>Endopterygota</taxon>
        <taxon>Diptera</taxon>
        <taxon>Brachycera</taxon>
        <taxon>Muscomorpha</taxon>
        <taxon>Muscoidea</taxon>
        <taxon>Muscidae</taxon>
        <taxon>Musca</taxon>
    </lineage>
</organism>
<dbReference type="VEuPathDB" id="VectorBase:MDOA016282"/>
<dbReference type="RefSeq" id="XP_011296138.3">
    <property type="nucleotide sequence ID" value="XM_011297836.3"/>
</dbReference>
<gene>
    <name evidence="3" type="primary">LOC105262539</name>
</gene>
<protein>
    <submittedName>
        <fullName evidence="3">Uncharacterized protein LOC105262539</fullName>
    </submittedName>
</protein>
<keyword evidence="2" id="KW-1185">Reference proteome</keyword>
<reference evidence="3" key="2">
    <citation type="submission" date="2025-05" db="UniProtKB">
        <authorList>
            <consortium name="RefSeq"/>
        </authorList>
    </citation>
    <scope>IDENTIFICATION</scope>
    <source>
        <strain evidence="3">Aabys</strain>
        <tissue evidence="3">Whole body</tissue>
    </source>
</reference>
<dbReference type="VEuPathDB" id="VectorBase:MDOMA2_014276"/>
<evidence type="ECO:0000313" key="1">
    <source>
        <dbReference type="EnsemblMetazoa" id="MDOA016282-PA"/>
    </source>
</evidence>
<reference evidence="1" key="1">
    <citation type="submission" date="2020-05" db="UniProtKB">
        <authorList>
            <consortium name="EnsemblMetazoa"/>
        </authorList>
    </citation>
    <scope>IDENTIFICATION</scope>
    <source>
        <strain evidence="1">Aabys</strain>
    </source>
</reference>
<name>A0A1I8NJS4_MUSDO</name>
<dbReference type="GeneID" id="105262539"/>
<dbReference type="EnsemblMetazoa" id="MDOA016282-RA">
    <property type="protein sequence ID" value="MDOA016282-PA"/>
    <property type="gene ID" value="MDOA016282"/>
</dbReference>
<proteinExistence type="predicted"/>
<evidence type="ECO:0000313" key="3">
    <source>
        <dbReference type="RefSeq" id="XP_011296138.3"/>
    </source>
</evidence>
<dbReference type="Proteomes" id="UP001652621">
    <property type="component" value="Unplaced"/>
</dbReference>
<accession>A0A9J7IB20</accession>
<dbReference type="AlphaFoldDB" id="A0A1I8NJS4"/>
<dbReference type="KEGG" id="mde:105262539"/>
<sequence length="162" mass="18499">MPCTTQSSMPSKEMFLEYIKLQKFVLKAINTLKMHLQIVLIFGIILLKSFINADLVEDTRKLIDLVIDDEAEALDAECFNQIKDVLINKLEIAGATNVERVESDNPVFKKGLRLNMGNFINELLPRNVVDSSDGCLHQAKHVLRNSVKNRFYEAFKIIDPDF</sequence>